<dbReference type="EMBL" id="CP002831">
    <property type="protein sequence ID" value="AFC24708.1"/>
    <property type="molecule type" value="Genomic_DNA"/>
</dbReference>
<reference evidence="1 2" key="1">
    <citation type="journal article" date="2012" name="Stand. Genomic Sci.">
        <title>Complete genome sequencing and analysis of Saprospira grandis str. Lewin, a predatory marine bacterium.</title>
        <authorList>
            <person name="Saw J.H."/>
            <person name="Yuryev A."/>
            <person name="Kanbe M."/>
            <person name="Hou S."/>
            <person name="Young A.G."/>
            <person name="Aizawa S."/>
            <person name="Alam M."/>
        </authorList>
    </citation>
    <scope>NUCLEOTIDE SEQUENCE [LARGE SCALE GENOMIC DNA]</scope>
    <source>
        <strain evidence="1 2">Lewin</strain>
    </source>
</reference>
<accession>H6L270</accession>
<gene>
    <name evidence="1" type="ordered locus">SGRA_1977</name>
</gene>
<dbReference type="STRING" id="984262.SGRA_1977"/>
<evidence type="ECO:0000313" key="1">
    <source>
        <dbReference type="EMBL" id="AFC24708.1"/>
    </source>
</evidence>
<dbReference type="HOGENOM" id="CLU_3398366_0_0_10"/>
<keyword evidence="2" id="KW-1185">Reference proteome</keyword>
<evidence type="ECO:0000313" key="2">
    <source>
        <dbReference type="Proteomes" id="UP000007519"/>
    </source>
</evidence>
<dbReference type="KEGG" id="sgn:SGRA_1977"/>
<name>H6L270_SAPGL</name>
<dbReference type="AlphaFoldDB" id="H6L270"/>
<sequence length="31" mass="3645">MLFVFLVQKKAVKPPKIQFSLPFFSFILINC</sequence>
<proteinExistence type="predicted"/>
<protein>
    <submittedName>
        <fullName evidence="1">Uncharacterized protein</fullName>
    </submittedName>
</protein>
<organism evidence="1 2">
    <name type="scientific">Saprospira grandis (strain Lewin)</name>
    <dbReference type="NCBI Taxonomy" id="984262"/>
    <lineage>
        <taxon>Bacteria</taxon>
        <taxon>Pseudomonadati</taxon>
        <taxon>Bacteroidota</taxon>
        <taxon>Saprospiria</taxon>
        <taxon>Saprospirales</taxon>
        <taxon>Saprospiraceae</taxon>
        <taxon>Saprospira</taxon>
    </lineage>
</organism>
<dbReference type="Proteomes" id="UP000007519">
    <property type="component" value="Chromosome"/>
</dbReference>